<protein>
    <submittedName>
        <fullName evidence="2">Os03g0304550 protein</fullName>
    </submittedName>
</protein>
<evidence type="ECO:0000313" key="2">
    <source>
        <dbReference type="EMBL" id="BAS83794.1"/>
    </source>
</evidence>
<sequence>MASAGRPPAWNAAARPTRHAAANGCGSTPRRASRILEKWRTASAGRPASSAAMAAVRRRSRSLTCARSWDTASDSMAGMMNADPDLVVFPEGIGATAAAGEEEEKLSSDRHTLSRRNAAEARRRPVWRSTMASSISPRWKQAWPRTKFIPPLGVRVGILGEAGENAALELGDVEAAE</sequence>
<reference evidence="2 3" key="3">
    <citation type="journal article" date="2013" name="Rice">
        <title>Improvement of the Oryza sativa Nipponbare reference genome using next generation sequence and optical map data.</title>
        <authorList>
            <person name="Kawahara Y."/>
            <person name="de la Bastide M."/>
            <person name="Hamilton J.P."/>
            <person name="Kanamori H."/>
            <person name="McCombie W.R."/>
            <person name="Ouyang S."/>
            <person name="Schwartz D.C."/>
            <person name="Tanaka T."/>
            <person name="Wu J."/>
            <person name="Zhou S."/>
            <person name="Childs K.L."/>
            <person name="Davidson R.M."/>
            <person name="Lin H."/>
            <person name="Quesada-Ocampo L."/>
            <person name="Vaillancourt B."/>
            <person name="Sakai H."/>
            <person name="Lee S.S."/>
            <person name="Kim J."/>
            <person name="Numa H."/>
            <person name="Itoh T."/>
            <person name="Buell C.R."/>
            <person name="Matsumoto T."/>
        </authorList>
    </citation>
    <scope>NUCLEOTIDE SEQUENCE [LARGE SCALE GENOMIC DNA]</scope>
    <source>
        <strain evidence="3">cv. Nipponbare</strain>
    </source>
</reference>
<gene>
    <name evidence="2" type="ordered locus">Os03g0304550</name>
    <name evidence="2" type="ORF">OSNPB_030304550</name>
</gene>
<feature type="region of interest" description="Disordered" evidence="1">
    <location>
        <begin position="99"/>
        <end position="121"/>
    </location>
</feature>
<dbReference type="AlphaFoldDB" id="A0A0P0VX76"/>
<accession>A0A0P0VX76</accession>
<evidence type="ECO:0000313" key="3">
    <source>
        <dbReference type="Proteomes" id="UP000059680"/>
    </source>
</evidence>
<evidence type="ECO:0000256" key="1">
    <source>
        <dbReference type="SAM" id="MobiDB-lite"/>
    </source>
</evidence>
<feature type="compositionally biased region" description="Low complexity" evidence="1">
    <location>
        <begin position="9"/>
        <end position="23"/>
    </location>
</feature>
<dbReference type="Gramene" id="Os03t0304550-00">
    <property type="protein sequence ID" value="Os03t0304550-00"/>
    <property type="gene ID" value="Os03g0304550"/>
</dbReference>
<organism evidence="2 3">
    <name type="scientific">Oryza sativa subsp. japonica</name>
    <name type="common">Rice</name>
    <dbReference type="NCBI Taxonomy" id="39947"/>
    <lineage>
        <taxon>Eukaryota</taxon>
        <taxon>Viridiplantae</taxon>
        <taxon>Streptophyta</taxon>
        <taxon>Embryophyta</taxon>
        <taxon>Tracheophyta</taxon>
        <taxon>Spermatophyta</taxon>
        <taxon>Magnoliopsida</taxon>
        <taxon>Liliopsida</taxon>
        <taxon>Poales</taxon>
        <taxon>Poaceae</taxon>
        <taxon>BOP clade</taxon>
        <taxon>Oryzoideae</taxon>
        <taxon>Oryzeae</taxon>
        <taxon>Oryzinae</taxon>
        <taxon>Oryza</taxon>
        <taxon>Oryza sativa</taxon>
    </lineage>
</organism>
<dbReference type="EMBL" id="AP014959">
    <property type="protein sequence ID" value="BAS83794.1"/>
    <property type="molecule type" value="Genomic_DNA"/>
</dbReference>
<dbReference type="PaxDb" id="39947-A0A0P0VX76"/>
<reference evidence="3" key="1">
    <citation type="journal article" date="2005" name="Nature">
        <title>The map-based sequence of the rice genome.</title>
        <authorList>
            <consortium name="International rice genome sequencing project (IRGSP)"/>
            <person name="Matsumoto T."/>
            <person name="Wu J."/>
            <person name="Kanamori H."/>
            <person name="Katayose Y."/>
            <person name="Fujisawa M."/>
            <person name="Namiki N."/>
            <person name="Mizuno H."/>
            <person name="Yamamoto K."/>
            <person name="Antonio B.A."/>
            <person name="Baba T."/>
            <person name="Sakata K."/>
            <person name="Nagamura Y."/>
            <person name="Aoki H."/>
            <person name="Arikawa K."/>
            <person name="Arita K."/>
            <person name="Bito T."/>
            <person name="Chiden Y."/>
            <person name="Fujitsuka N."/>
            <person name="Fukunaka R."/>
            <person name="Hamada M."/>
            <person name="Harada C."/>
            <person name="Hayashi A."/>
            <person name="Hijishita S."/>
            <person name="Honda M."/>
            <person name="Hosokawa S."/>
            <person name="Ichikawa Y."/>
            <person name="Idonuma A."/>
            <person name="Iijima M."/>
            <person name="Ikeda M."/>
            <person name="Ikeno M."/>
            <person name="Ito K."/>
            <person name="Ito S."/>
            <person name="Ito T."/>
            <person name="Ito Y."/>
            <person name="Ito Y."/>
            <person name="Iwabuchi A."/>
            <person name="Kamiya K."/>
            <person name="Karasawa W."/>
            <person name="Kurita K."/>
            <person name="Katagiri S."/>
            <person name="Kikuta A."/>
            <person name="Kobayashi H."/>
            <person name="Kobayashi N."/>
            <person name="Machita K."/>
            <person name="Maehara T."/>
            <person name="Masukawa M."/>
            <person name="Mizubayashi T."/>
            <person name="Mukai Y."/>
            <person name="Nagasaki H."/>
            <person name="Nagata Y."/>
            <person name="Naito S."/>
            <person name="Nakashima M."/>
            <person name="Nakama Y."/>
            <person name="Nakamichi Y."/>
            <person name="Nakamura M."/>
            <person name="Meguro A."/>
            <person name="Negishi M."/>
            <person name="Ohta I."/>
            <person name="Ohta T."/>
            <person name="Okamoto M."/>
            <person name="Ono N."/>
            <person name="Saji S."/>
            <person name="Sakaguchi M."/>
            <person name="Sakai K."/>
            <person name="Shibata M."/>
            <person name="Shimokawa T."/>
            <person name="Song J."/>
            <person name="Takazaki Y."/>
            <person name="Terasawa K."/>
            <person name="Tsugane M."/>
            <person name="Tsuji K."/>
            <person name="Ueda S."/>
            <person name="Waki K."/>
            <person name="Yamagata H."/>
            <person name="Yamamoto M."/>
            <person name="Yamamoto S."/>
            <person name="Yamane H."/>
            <person name="Yoshiki S."/>
            <person name="Yoshihara R."/>
            <person name="Yukawa K."/>
            <person name="Zhong H."/>
            <person name="Yano M."/>
            <person name="Yuan Q."/>
            <person name="Ouyang S."/>
            <person name="Liu J."/>
            <person name="Jones K.M."/>
            <person name="Gansberger K."/>
            <person name="Moffat K."/>
            <person name="Hill J."/>
            <person name="Bera J."/>
            <person name="Fadrosh D."/>
            <person name="Jin S."/>
            <person name="Johri S."/>
            <person name="Kim M."/>
            <person name="Overton L."/>
            <person name="Reardon M."/>
            <person name="Tsitrin T."/>
            <person name="Vuong H."/>
            <person name="Weaver B."/>
            <person name="Ciecko A."/>
            <person name="Tallon L."/>
            <person name="Jackson J."/>
            <person name="Pai G."/>
            <person name="Aken S.V."/>
            <person name="Utterback T."/>
            <person name="Reidmuller S."/>
            <person name="Feldblyum T."/>
            <person name="Hsiao J."/>
            <person name="Zismann V."/>
            <person name="Iobst S."/>
            <person name="de Vazeille A.R."/>
            <person name="Buell C.R."/>
            <person name="Ying K."/>
            <person name="Li Y."/>
            <person name="Lu T."/>
            <person name="Huang Y."/>
            <person name="Zhao Q."/>
            <person name="Feng Q."/>
            <person name="Zhang L."/>
            <person name="Zhu J."/>
            <person name="Weng Q."/>
            <person name="Mu J."/>
            <person name="Lu Y."/>
            <person name="Fan D."/>
            <person name="Liu Y."/>
            <person name="Guan J."/>
            <person name="Zhang Y."/>
            <person name="Yu S."/>
            <person name="Liu X."/>
            <person name="Zhang Y."/>
            <person name="Hong G."/>
            <person name="Han B."/>
            <person name="Choisne N."/>
            <person name="Demange N."/>
            <person name="Orjeda G."/>
            <person name="Samain S."/>
            <person name="Cattolico L."/>
            <person name="Pelletier E."/>
            <person name="Couloux A."/>
            <person name="Segurens B."/>
            <person name="Wincker P."/>
            <person name="D'Hont A."/>
            <person name="Scarpelli C."/>
            <person name="Weissenbach J."/>
            <person name="Salanoubat M."/>
            <person name="Quetier F."/>
            <person name="Yu Y."/>
            <person name="Kim H.R."/>
            <person name="Rambo T."/>
            <person name="Currie J."/>
            <person name="Collura K."/>
            <person name="Luo M."/>
            <person name="Yang T."/>
            <person name="Ammiraju J.S.S."/>
            <person name="Engler F."/>
            <person name="Soderlund C."/>
            <person name="Wing R.A."/>
            <person name="Palmer L.E."/>
            <person name="de la Bastide M."/>
            <person name="Spiegel L."/>
            <person name="Nascimento L."/>
            <person name="Zutavern T."/>
            <person name="O'Shaughnessy A."/>
            <person name="Dike S."/>
            <person name="Dedhia N."/>
            <person name="Preston R."/>
            <person name="Balija V."/>
            <person name="McCombie W.R."/>
            <person name="Chow T."/>
            <person name="Chen H."/>
            <person name="Chung M."/>
            <person name="Chen C."/>
            <person name="Shaw J."/>
            <person name="Wu H."/>
            <person name="Hsiao K."/>
            <person name="Chao Y."/>
            <person name="Chu M."/>
            <person name="Cheng C."/>
            <person name="Hour A."/>
            <person name="Lee P."/>
            <person name="Lin S."/>
            <person name="Lin Y."/>
            <person name="Liou J."/>
            <person name="Liu S."/>
            <person name="Hsing Y."/>
            <person name="Raghuvanshi S."/>
            <person name="Mohanty A."/>
            <person name="Bharti A.K."/>
            <person name="Gaur A."/>
            <person name="Gupta V."/>
            <person name="Kumar D."/>
            <person name="Ravi V."/>
            <person name="Vij S."/>
            <person name="Kapur A."/>
            <person name="Khurana P."/>
            <person name="Khurana P."/>
            <person name="Khurana J.P."/>
            <person name="Tyagi A.K."/>
            <person name="Gaikwad K."/>
            <person name="Singh A."/>
            <person name="Dalal V."/>
            <person name="Srivastava S."/>
            <person name="Dixit A."/>
            <person name="Pal A.K."/>
            <person name="Ghazi I.A."/>
            <person name="Yadav M."/>
            <person name="Pandit A."/>
            <person name="Bhargava A."/>
            <person name="Sureshbabu K."/>
            <person name="Batra K."/>
            <person name="Sharma T.R."/>
            <person name="Mohapatra T."/>
            <person name="Singh N.K."/>
            <person name="Messing J."/>
            <person name="Nelson A.B."/>
            <person name="Fuks G."/>
            <person name="Kavchok S."/>
            <person name="Keizer G."/>
            <person name="Linton E."/>
            <person name="Llaca V."/>
            <person name="Song R."/>
            <person name="Tanyolac B."/>
            <person name="Young S."/>
            <person name="Ho-Il K."/>
            <person name="Hahn J.H."/>
            <person name="Sangsakoo G."/>
            <person name="Vanavichit A."/>
            <person name="de Mattos Luiz.A.T."/>
            <person name="Zimmer P.D."/>
            <person name="Malone G."/>
            <person name="Dellagostin O."/>
            <person name="de Oliveira A.C."/>
            <person name="Bevan M."/>
            <person name="Bancroft I."/>
            <person name="Minx P."/>
            <person name="Cordum H."/>
            <person name="Wilson R."/>
            <person name="Cheng Z."/>
            <person name="Jin W."/>
            <person name="Jiang J."/>
            <person name="Leong S.A."/>
            <person name="Iwama H."/>
            <person name="Gojobori T."/>
            <person name="Itoh T."/>
            <person name="Niimura Y."/>
            <person name="Fujii Y."/>
            <person name="Habara T."/>
            <person name="Sakai H."/>
            <person name="Sato Y."/>
            <person name="Wilson G."/>
            <person name="Kumar K."/>
            <person name="McCouch S."/>
            <person name="Juretic N."/>
            <person name="Hoen D."/>
            <person name="Wright S."/>
            <person name="Bruskiewich R."/>
            <person name="Bureau T."/>
            <person name="Miyao A."/>
            <person name="Hirochika H."/>
            <person name="Nishikawa T."/>
            <person name="Kadowaki K."/>
            <person name="Sugiura M."/>
            <person name="Burr B."/>
            <person name="Sasaki T."/>
        </authorList>
    </citation>
    <scope>NUCLEOTIDE SEQUENCE [LARGE SCALE GENOMIC DNA]</scope>
    <source>
        <strain evidence="3">cv. Nipponbare</strain>
    </source>
</reference>
<keyword evidence="3" id="KW-1185">Reference proteome</keyword>
<dbReference type="Proteomes" id="UP000059680">
    <property type="component" value="Chromosome 3"/>
</dbReference>
<feature type="region of interest" description="Disordered" evidence="1">
    <location>
        <begin position="1"/>
        <end position="29"/>
    </location>
</feature>
<proteinExistence type="predicted"/>
<feature type="compositionally biased region" description="Basic and acidic residues" evidence="1">
    <location>
        <begin position="105"/>
        <end position="121"/>
    </location>
</feature>
<dbReference type="FunCoup" id="A0A0P0VX76">
    <property type="interactions" value="331"/>
</dbReference>
<name>A0A0P0VX76_ORYSJ</name>
<reference evidence="2 3" key="2">
    <citation type="journal article" date="2013" name="Plant Cell Physiol.">
        <title>Rice Annotation Project Database (RAP-DB): an integrative and interactive database for rice genomics.</title>
        <authorList>
            <person name="Sakai H."/>
            <person name="Lee S.S."/>
            <person name="Tanaka T."/>
            <person name="Numa H."/>
            <person name="Kim J."/>
            <person name="Kawahara Y."/>
            <person name="Wakimoto H."/>
            <person name="Yang C.C."/>
            <person name="Iwamoto M."/>
            <person name="Abe T."/>
            <person name="Yamada Y."/>
            <person name="Muto A."/>
            <person name="Inokuchi H."/>
            <person name="Ikemura T."/>
            <person name="Matsumoto T."/>
            <person name="Sasaki T."/>
            <person name="Itoh T."/>
        </authorList>
    </citation>
    <scope>NUCLEOTIDE SEQUENCE [LARGE SCALE GENOMIC DNA]</scope>
    <source>
        <strain evidence="3">cv. Nipponbare</strain>
    </source>
</reference>
<dbReference type="InParanoid" id="A0A0P0VX76"/>